<feature type="region of interest" description="Disordered" evidence="8">
    <location>
        <begin position="1099"/>
        <end position="1205"/>
    </location>
</feature>
<dbReference type="InterPro" id="IPR038765">
    <property type="entry name" value="Papain-like_cys_pep_sf"/>
</dbReference>
<proteinExistence type="inferred from homology"/>
<accession>A0A1E1K5R3</accession>
<feature type="compositionally biased region" description="Polar residues" evidence="8">
    <location>
        <begin position="1119"/>
        <end position="1132"/>
    </location>
</feature>
<dbReference type="InterPro" id="IPR035927">
    <property type="entry name" value="DUSP-like_sf"/>
</dbReference>
<feature type="region of interest" description="Disordered" evidence="8">
    <location>
        <begin position="111"/>
        <end position="140"/>
    </location>
</feature>
<dbReference type="InterPro" id="IPR001394">
    <property type="entry name" value="Peptidase_C19_UCH"/>
</dbReference>
<feature type="domain" description="DUSP" evidence="10">
    <location>
        <begin position="241"/>
        <end position="360"/>
    </location>
</feature>
<dbReference type="InterPro" id="IPR018200">
    <property type="entry name" value="USP_CS"/>
</dbReference>
<dbReference type="InterPro" id="IPR028889">
    <property type="entry name" value="USP"/>
</dbReference>
<dbReference type="Gene3D" id="3.90.70.10">
    <property type="entry name" value="Cysteine proteinases"/>
    <property type="match status" value="2"/>
</dbReference>
<evidence type="ECO:0000256" key="4">
    <source>
        <dbReference type="ARBA" id="ARBA00022670"/>
    </source>
</evidence>
<keyword evidence="6 11" id="KW-0378">Hydrolase</keyword>
<evidence type="ECO:0000313" key="12">
    <source>
        <dbReference type="Proteomes" id="UP000178912"/>
    </source>
</evidence>
<evidence type="ECO:0000256" key="3">
    <source>
        <dbReference type="ARBA" id="ARBA00012759"/>
    </source>
</evidence>
<dbReference type="GO" id="GO:0004843">
    <property type="term" value="F:cysteine-type deubiquitinase activity"/>
    <property type="evidence" value="ECO:0007669"/>
    <property type="project" value="UniProtKB-EC"/>
</dbReference>
<evidence type="ECO:0000256" key="1">
    <source>
        <dbReference type="ARBA" id="ARBA00000707"/>
    </source>
</evidence>
<sequence length="1660" mass="183523">MLQPRDNPVTPSTTIPILSPAGALRPILALCFHRALKLSPQTDNNPDIPLSSVEDPESQANEVRFEVPSISDTTLPPHIPLHLQTSTSLGTVENIPSAASSPSAAYASLSLEGERGGDPESARTSSLAPSDQDIRAHSPVRHLSHRVIMGGAAEHPHRASSPLKRRASDLEPDASPSQKDDVDMIMVPESDHPEPTIDAKSSQVRAQSIDMLRNENQTYGAASSKTESGRLDEASAETTIPEIDEQIKIITTLIEAWNQEKPQEGAKAFLVSNRWMERVTSRGTEAKLKTKVDSDGEIGPIDNSDIVQQIIKDHKGKDFVQLKHGKGLDDFHLFPLDAWLIVSEWYGLMPGTLPIERFAHNTSQNGVESNIQFEFHPPVLTLHRAYGNRVLISQKLKVDRPAAPVFVLSTSTKYVDFLKMVKEAACIDIKSKVRVWLVPRLLPTQETTASVVNTATPPSSRPGSPVNGNVAAPASHNPQDSWTDLLLGVDTFLKLEKGSERYVLDLEDLSTNPKYNGSMTLAMAGIASDQNIVLDEYISKDGEWVTTWVQSKAKSGSTAIVRSGVLDKNGSNSQSNSGRNSPTPSGPMTRGRAQKYRKPSGTVGLNNLGNTCYMNSALQCVRSVEELTKYFLSGRAKEELNFENALGNNGEVAIAYDRLLHEIYKDPSPNSVAPRNFKNVIGKYRAQFAGYGQQDSQEFLGFLLDGLQEDLSRVKKKPYIEKPDSTDEMVNNPEAIREMAAKVWDITKQRDDSVIADLFTGMYKSTLVCPTCSKVSITFDPFNNLTLQLPIHSSWKREVIFFPLHDKPISIRVDIDKNASIRVLKDFVSKRVGVPIERLLVMENHNSAFYKLHSDLMVVSEDIQPSDIIIVQEIERKPTNWPPRKVKKKKSFKTFSSNNDSEEDDLPDWDDEMAEHMIVPVLHRIEKNHYEKSQNPNTFSDQMIVGGMPFFIMVTPEEARSEETIKRKILEKVANLTTSAAFTNNDDADNSSADGADADIVLTTGSDADSSGDSKVVANSIDGEDELVDVTMKGPESSSVLQKFNKRRPAFVNPGSQLNPDLQNMFDVCFTGDGKQTIPIGTGIINIRFKYPSIASRIPQTQQHDDNSPTQEYDAFGSPSGSESSNGTNGKTRMNDESSSSDEDEDLPALAPRVLPVRPAGPKSGVRVGHNKRGAGRLKTYSRKGKLSSRKVQSPRVVEQDAPDGGPLIRLGETLIVDWRRGAWDALFTGENPDELHGMATWTKPKTLEDPDLEALQASRMLRKKNGIHLNDCLDEFGKEEILSEMDTWYCPRCKEHKRASKKFELWKTPDILIMHLKRFSSSGYRRDKVDVLVDFPIEGLDLSSRVIETEDGKQELYDLFAVDDHWGGLGGGHYTAFAKNYEDHEWYEYNDSHFTKQKDLSRIVSSSAYLLFYRRRSDVPLGGPRFLDIRGRDTSPQASDDDMSEAGEVKGLVGNSSLHGSSSALTGVGAARHQLSHGSPGEQMTTIDPSALENVPNYEGPFSLHQSIENDEGIDMGDPPPYASKWTTEGFRSLDAFPPSGYGASAMTSRADSDAASDNVNHGSSPDRESLDERLNDFNNAEAEDFIEQSPVPDMDESGVASAVGLQHDLLDSLNANAVQYPDHEFSVRAVDEESLELDDEPVTEIHLREDGDEFLKVE</sequence>
<evidence type="ECO:0000256" key="7">
    <source>
        <dbReference type="ARBA" id="ARBA00022807"/>
    </source>
</evidence>
<dbReference type="SUPFAM" id="SSF54001">
    <property type="entry name" value="Cysteine proteinases"/>
    <property type="match status" value="1"/>
</dbReference>
<dbReference type="GO" id="GO:0016579">
    <property type="term" value="P:protein deubiquitination"/>
    <property type="evidence" value="ECO:0007669"/>
    <property type="project" value="InterPro"/>
</dbReference>
<evidence type="ECO:0000256" key="5">
    <source>
        <dbReference type="ARBA" id="ARBA00022786"/>
    </source>
</evidence>
<evidence type="ECO:0000259" key="10">
    <source>
        <dbReference type="PROSITE" id="PS51283"/>
    </source>
</evidence>
<keyword evidence="5" id="KW-0833">Ubl conjugation pathway</keyword>
<evidence type="ECO:0000256" key="6">
    <source>
        <dbReference type="ARBA" id="ARBA00022801"/>
    </source>
</evidence>
<dbReference type="InterPro" id="IPR050185">
    <property type="entry name" value="Ub_carboxyl-term_hydrolase"/>
</dbReference>
<dbReference type="Pfam" id="PF00443">
    <property type="entry name" value="UCH"/>
    <property type="match status" value="1"/>
</dbReference>
<feature type="region of interest" description="Disordered" evidence="8">
    <location>
        <begin position="153"/>
        <end position="182"/>
    </location>
</feature>
<feature type="compositionally biased region" description="Polar residues" evidence="8">
    <location>
        <begin position="1547"/>
        <end position="1565"/>
    </location>
</feature>
<feature type="compositionally biased region" description="Basic residues" evidence="8">
    <location>
        <begin position="1169"/>
        <end position="1189"/>
    </location>
</feature>
<feature type="region of interest" description="Disordered" evidence="8">
    <location>
        <begin position="1546"/>
        <end position="1573"/>
    </location>
</feature>
<reference evidence="12" key="1">
    <citation type="submission" date="2016-03" db="EMBL/GenBank/DDBJ databases">
        <authorList>
            <person name="Guldener U."/>
        </authorList>
    </citation>
    <scope>NUCLEOTIDE SEQUENCE [LARGE SCALE GENOMIC DNA]</scope>
    <source>
        <strain evidence="12">04CH-RAC-A.6.1</strain>
    </source>
</reference>
<dbReference type="EMBL" id="FJUX01000015">
    <property type="protein sequence ID" value="CZS93438.1"/>
    <property type="molecule type" value="Genomic_DNA"/>
</dbReference>
<protein>
    <recommendedName>
        <fullName evidence="3">ubiquitinyl hydrolase 1</fullName>
        <ecNumber evidence="3">3.4.19.12</ecNumber>
    </recommendedName>
</protein>
<evidence type="ECO:0000313" key="11">
    <source>
        <dbReference type="EMBL" id="CZS93438.1"/>
    </source>
</evidence>
<dbReference type="EC" id="3.4.19.12" evidence="3"/>
<keyword evidence="7" id="KW-0788">Thiol protease</keyword>
<dbReference type="PANTHER" id="PTHR21646:SF24">
    <property type="entry name" value="UBIQUITIN CARBOXYL-TERMINAL HYDROLASE"/>
    <property type="match status" value="1"/>
</dbReference>
<dbReference type="GO" id="GO:0006508">
    <property type="term" value="P:proteolysis"/>
    <property type="evidence" value="ECO:0007669"/>
    <property type="project" value="UniProtKB-KW"/>
</dbReference>
<dbReference type="Pfam" id="PF06337">
    <property type="entry name" value="DUSP"/>
    <property type="match status" value="1"/>
</dbReference>
<keyword evidence="4" id="KW-0645">Protease</keyword>
<gene>
    <name evidence="11" type="ORF">RAG0_03743</name>
</gene>
<dbReference type="PROSITE" id="PS50235">
    <property type="entry name" value="USP_3"/>
    <property type="match status" value="1"/>
</dbReference>
<dbReference type="Gene3D" id="3.30.2230.10">
    <property type="entry name" value="DUSP-like"/>
    <property type="match status" value="1"/>
</dbReference>
<organism evidence="11 12">
    <name type="scientific">Rhynchosporium agropyri</name>
    <dbReference type="NCBI Taxonomy" id="914238"/>
    <lineage>
        <taxon>Eukaryota</taxon>
        <taxon>Fungi</taxon>
        <taxon>Dikarya</taxon>
        <taxon>Ascomycota</taxon>
        <taxon>Pezizomycotina</taxon>
        <taxon>Leotiomycetes</taxon>
        <taxon>Helotiales</taxon>
        <taxon>Ploettnerulaceae</taxon>
        <taxon>Rhynchosporium</taxon>
    </lineage>
</organism>
<evidence type="ECO:0000256" key="2">
    <source>
        <dbReference type="ARBA" id="ARBA00009085"/>
    </source>
</evidence>
<dbReference type="PROSITE" id="PS00973">
    <property type="entry name" value="USP_2"/>
    <property type="match status" value="1"/>
</dbReference>
<name>A0A1E1K5R3_9HELO</name>
<feature type="compositionally biased region" description="Low complexity" evidence="8">
    <location>
        <begin position="569"/>
        <end position="581"/>
    </location>
</feature>
<dbReference type="InterPro" id="IPR006615">
    <property type="entry name" value="Pept_C19_DUSP"/>
</dbReference>
<comment type="similarity">
    <text evidence="2">Belongs to the peptidase C19 family.</text>
</comment>
<feature type="region of interest" description="Disordered" evidence="8">
    <location>
        <begin position="40"/>
        <end position="61"/>
    </location>
</feature>
<keyword evidence="12" id="KW-1185">Reference proteome</keyword>
<comment type="catalytic activity">
    <reaction evidence="1">
        <text>Thiol-dependent hydrolysis of ester, thioester, amide, peptide and isopeptide bonds formed by the C-terminal Gly of ubiquitin (a 76-residue protein attached to proteins as an intracellular targeting signal).</text>
        <dbReference type="EC" id="3.4.19.12"/>
    </reaction>
</comment>
<dbReference type="Proteomes" id="UP000178912">
    <property type="component" value="Unassembled WGS sequence"/>
</dbReference>
<dbReference type="PANTHER" id="PTHR21646">
    <property type="entry name" value="UBIQUITIN CARBOXYL-TERMINAL HYDROLASE"/>
    <property type="match status" value="1"/>
</dbReference>
<dbReference type="CDD" id="cd02674">
    <property type="entry name" value="Peptidase_C19R"/>
    <property type="match status" value="1"/>
</dbReference>
<dbReference type="SUPFAM" id="SSF143791">
    <property type="entry name" value="DUSP-like"/>
    <property type="match status" value="1"/>
</dbReference>
<feature type="compositionally biased region" description="Polar residues" evidence="8">
    <location>
        <begin position="452"/>
        <end position="462"/>
    </location>
</feature>
<evidence type="ECO:0000259" key="9">
    <source>
        <dbReference type="PROSITE" id="PS50235"/>
    </source>
</evidence>
<feature type="compositionally biased region" description="Basic and acidic residues" evidence="8">
    <location>
        <begin position="112"/>
        <end position="121"/>
    </location>
</feature>
<evidence type="ECO:0000256" key="8">
    <source>
        <dbReference type="SAM" id="MobiDB-lite"/>
    </source>
</evidence>
<dbReference type="PROSITE" id="PS51283">
    <property type="entry name" value="DUSP"/>
    <property type="match status" value="1"/>
</dbReference>
<dbReference type="OrthoDB" id="952271at2759"/>
<feature type="region of interest" description="Disordered" evidence="8">
    <location>
        <begin position="564"/>
        <end position="602"/>
    </location>
</feature>
<feature type="region of interest" description="Disordered" evidence="8">
    <location>
        <begin position="452"/>
        <end position="476"/>
    </location>
</feature>
<dbReference type="PROSITE" id="PS00972">
    <property type="entry name" value="USP_1"/>
    <property type="match status" value="1"/>
</dbReference>
<feature type="domain" description="USP" evidence="9">
    <location>
        <begin position="603"/>
        <end position="1417"/>
    </location>
</feature>